<evidence type="ECO:0000313" key="2">
    <source>
        <dbReference type="Proteomes" id="UP000092445"/>
    </source>
</evidence>
<organism evidence="1 2">
    <name type="scientific">Glossina pallidipes</name>
    <name type="common">Tsetse fly</name>
    <dbReference type="NCBI Taxonomy" id="7398"/>
    <lineage>
        <taxon>Eukaryota</taxon>
        <taxon>Metazoa</taxon>
        <taxon>Ecdysozoa</taxon>
        <taxon>Arthropoda</taxon>
        <taxon>Hexapoda</taxon>
        <taxon>Insecta</taxon>
        <taxon>Pterygota</taxon>
        <taxon>Neoptera</taxon>
        <taxon>Endopterygota</taxon>
        <taxon>Diptera</taxon>
        <taxon>Brachycera</taxon>
        <taxon>Muscomorpha</taxon>
        <taxon>Hippoboscoidea</taxon>
        <taxon>Glossinidae</taxon>
        <taxon>Glossina</taxon>
    </lineage>
</organism>
<proteinExistence type="predicted"/>
<sequence length="171" mass="20413">MLSFTMETSLRSYSVTRLSIVLPRRSSVVPFFRARSNFNISRAISLAFFLSNENSFCNWTRVKISCTLVKGKEIHRILDKHSSNSFYIFPHHPGQLCRNYENLESYLRLNYHHFCDHSVVPLVYDPKLLKAFEIYRSLNHQIAERDCYDANYRKRIYKNHHKDSLWYPTLN</sequence>
<dbReference type="Proteomes" id="UP000092445">
    <property type="component" value="Unassembled WGS sequence"/>
</dbReference>
<dbReference type="AlphaFoldDB" id="A0A1B0A8Y1"/>
<keyword evidence="2" id="KW-1185">Reference proteome</keyword>
<reference evidence="1" key="2">
    <citation type="submission" date="2020-05" db="UniProtKB">
        <authorList>
            <consortium name="EnsemblMetazoa"/>
        </authorList>
    </citation>
    <scope>IDENTIFICATION</scope>
    <source>
        <strain evidence="1">IAEA</strain>
    </source>
</reference>
<dbReference type="VEuPathDB" id="VectorBase:GPAI038000"/>
<protein>
    <submittedName>
        <fullName evidence="1">Uncharacterized protein</fullName>
    </submittedName>
</protein>
<dbReference type="EnsemblMetazoa" id="GPAI038000-RA">
    <property type="protein sequence ID" value="GPAI038000-PA"/>
    <property type="gene ID" value="GPAI038000"/>
</dbReference>
<name>A0A1B0A8Y1_GLOPL</name>
<accession>A0A1B0A8Y1</accession>
<reference evidence="2" key="1">
    <citation type="submission" date="2014-03" db="EMBL/GenBank/DDBJ databases">
        <authorList>
            <person name="Aksoy S."/>
            <person name="Warren W."/>
            <person name="Wilson R.K."/>
        </authorList>
    </citation>
    <scope>NUCLEOTIDE SEQUENCE [LARGE SCALE GENOMIC DNA]</scope>
    <source>
        <strain evidence="2">IAEA</strain>
    </source>
</reference>
<evidence type="ECO:0000313" key="1">
    <source>
        <dbReference type="EnsemblMetazoa" id="GPAI038000-PA"/>
    </source>
</evidence>